<dbReference type="PATRIC" id="fig|1217710.3.peg.42"/>
<accession>N8X0B2</accession>
<dbReference type="EMBL" id="APPE01000006">
    <property type="protein sequence ID" value="ENV00963.1"/>
    <property type="molecule type" value="Genomic_DNA"/>
</dbReference>
<keyword evidence="1" id="KW-0175">Coiled coil</keyword>
<protein>
    <submittedName>
        <fullName evidence="2">Uncharacterized protein</fullName>
    </submittedName>
</protein>
<dbReference type="HOGENOM" id="CLU_1202690_0_0_6"/>
<evidence type="ECO:0000313" key="3">
    <source>
        <dbReference type="Proteomes" id="UP000013070"/>
    </source>
</evidence>
<name>N8X0B2_9GAMM</name>
<evidence type="ECO:0000313" key="2">
    <source>
        <dbReference type="EMBL" id="ENV00963.1"/>
    </source>
</evidence>
<organism evidence="2 3">
    <name type="scientific">Acinetobacter variabilis</name>
    <dbReference type="NCBI Taxonomy" id="70346"/>
    <lineage>
        <taxon>Bacteria</taxon>
        <taxon>Pseudomonadati</taxon>
        <taxon>Pseudomonadota</taxon>
        <taxon>Gammaproteobacteria</taxon>
        <taxon>Moraxellales</taxon>
        <taxon>Moraxellaceae</taxon>
        <taxon>Acinetobacter</taxon>
    </lineage>
</organism>
<dbReference type="eggNOG" id="ENOG5031SMF">
    <property type="taxonomic scope" value="Bacteria"/>
</dbReference>
<comment type="caution">
    <text evidence="2">The sequence shown here is derived from an EMBL/GenBank/DDBJ whole genome shotgun (WGS) entry which is preliminary data.</text>
</comment>
<evidence type="ECO:0000256" key="1">
    <source>
        <dbReference type="SAM" id="Coils"/>
    </source>
</evidence>
<keyword evidence="3" id="KW-1185">Reference proteome</keyword>
<feature type="coiled-coil region" evidence="1">
    <location>
        <begin position="168"/>
        <end position="195"/>
    </location>
</feature>
<reference evidence="2 3" key="1">
    <citation type="submission" date="2013-02" db="EMBL/GenBank/DDBJ databases">
        <title>The Genome Sequence of Acinetobacter sp. NIPH 899.</title>
        <authorList>
            <consortium name="The Broad Institute Genome Sequencing Platform"/>
            <consortium name="The Broad Institute Genome Sequencing Center for Infectious Disease"/>
            <person name="Cerqueira G."/>
            <person name="Feldgarden M."/>
            <person name="Courvalin P."/>
            <person name="Perichon B."/>
            <person name="Grillot-Courvalin C."/>
            <person name="Clermont D."/>
            <person name="Rocha E."/>
            <person name="Yoon E.-J."/>
            <person name="Nemec A."/>
            <person name="Walker B."/>
            <person name="Young S.K."/>
            <person name="Zeng Q."/>
            <person name="Gargeya S."/>
            <person name="Fitzgerald M."/>
            <person name="Haas B."/>
            <person name="Abouelleil A."/>
            <person name="Alvarado L."/>
            <person name="Arachchi H.M."/>
            <person name="Berlin A.M."/>
            <person name="Chapman S.B."/>
            <person name="Dewar J."/>
            <person name="Goldberg J."/>
            <person name="Griggs A."/>
            <person name="Gujja S."/>
            <person name="Hansen M."/>
            <person name="Howarth C."/>
            <person name="Imamovic A."/>
            <person name="Larimer J."/>
            <person name="McCowan C."/>
            <person name="Murphy C."/>
            <person name="Neiman D."/>
            <person name="Pearson M."/>
            <person name="Priest M."/>
            <person name="Roberts A."/>
            <person name="Saif S."/>
            <person name="Shea T."/>
            <person name="Sisk P."/>
            <person name="Sykes S."/>
            <person name="Wortman J."/>
            <person name="Nusbaum C."/>
            <person name="Birren B."/>
        </authorList>
    </citation>
    <scope>NUCLEOTIDE SEQUENCE [LARGE SCALE GENOMIC DNA]</scope>
    <source>
        <strain evidence="2 3">NIPH 899</strain>
    </source>
</reference>
<sequence>MLEQFVWLNARTASLKSSGITPLLDVTDLCGVLANLPEQHSWYIYAMIEQRRAYNMELLHKYFQSLVLQEMRTRKFKSKLVKPGDFAYGITKAVLNEHFHPRGKCKSCQAIGKISGVTCTVCKGSGRAAPTHSWAEKVKYGFPLRKDLSRKWYQQSCGHYDQLLTSALAQIQIDLADALARVKRQAREYQRQEENGNLFDEL</sequence>
<dbReference type="Proteomes" id="UP000013070">
    <property type="component" value="Unassembled WGS sequence"/>
</dbReference>
<gene>
    <name evidence="2" type="ORF">F969_00049</name>
</gene>
<dbReference type="AlphaFoldDB" id="N8X0B2"/>
<proteinExistence type="predicted"/>